<keyword evidence="4" id="KW-1185">Reference proteome</keyword>
<feature type="region of interest" description="Disordered" evidence="1">
    <location>
        <begin position="517"/>
        <end position="548"/>
    </location>
</feature>
<feature type="compositionally biased region" description="Basic and acidic residues" evidence="1">
    <location>
        <begin position="517"/>
        <end position="526"/>
    </location>
</feature>
<reference evidence="3 4" key="1">
    <citation type="submission" date="2013-11" db="EMBL/GenBank/DDBJ databases">
        <title>Genome sequencing of Stegodyphus mimosarum.</title>
        <authorList>
            <person name="Bechsgaard J."/>
        </authorList>
    </citation>
    <scope>NUCLEOTIDE SEQUENCE [LARGE SCALE GENOMIC DNA]</scope>
</reference>
<evidence type="ECO:0000313" key="4">
    <source>
        <dbReference type="Proteomes" id="UP000054359"/>
    </source>
</evidence>
<feature type="transmembrane region" description="Helical" evidence="2">
    <location>
        <begin position="308"/>
        <end position="326"/>
    </location>
</feature>
<accession>A0A087TIP8</accession>
<proteinExistence type="predicted"/>
<evidence type="ECO:0008006" key="5">
    <source>
        <dbReference type="Google" id="ProtNLM"/>
    </source>
</evidence>
<feature type="transmembrane region" description="Helical" evidence="2">
    <location>
        <begin position="346"/>
        <end position="376"/>
    </location>
</feature>
<feature type="transmembrane region" description="Helical" evidence="2">
    <location>
        <begin position="162"/>
        <end position="186"/>
    </location>
</feature>
<evidence type="ECO:0000256" key="2">
    <source>
        <dbReference type="SAM" id="Phobius"/>
    </source>
</evidence>
<keyword evidence="2" id="KW-1133">Transmembrane helix</keyword>
<feature type="transmembrane region" description="Helical" evidence="2">
    <location>
        <begin position="101"/>
        <end position="119"/>
    </location>
</feature>
<protein>
    <recommendedName>
        <fullName evidence="5">XK-related protein</fullName>
    </recommendedName>
</protein>
<dbReference type="EMBL" id="KK115394">
    <property type="protein sequence ID" value="KFM64987.1"/>
    <property type="molecule type" value="Genomic_DNA"/>
</dbReference>
<feature type="region of interest" description="Disordered" evidence="1">
    <location>
        <begin position="438"/>
        <end position="464"/>
    </location>
</feature>
<organism evidence="3 4">
    <name type="scientific">Stegodyphus mimosarum</name>
    <name type="common">African social velvet spider</name>
    <dbReference type="NCBI Taxonomy" id="407821"/>
    <lineage>
        <taxon>Eukaryota</taxon>
        <taxon>Metazoa</taxon>
        <taxon>Ecdysozoa</taxon>
        <taxon>Arthropoda</taxon>
        <taxon>Chelicerata</taxon>
        <taxon>Arachnida</taxon>
        <taxon>Araneae</taxon>
        <taxon>Araneomorphae</taxon>
        <taxon>Entelegynae</taxon>
        <taxon>Eresoidea</taxon>
        <taxon>Eresidae</taxon>
        <taxon>Stegodyphus</taxon>
    </lineage>
</organism>
<dbReference type="AlphaFoldDB" id="A0A087TIP8"/>
<evidence type="ECO:0000256" key="1">
    <source>
        <dbReference type="SAM" id="MobiDB-lite"/>
    </source>
</evidence>
<name>A0A087TIP8_STEMI</name>
<keyword evidence="2" id="KW-0812">Transmembrane</keyword>
<dbReference type="Proteomes" id="UP000054359">
    <property type="component" value="Unassembled WGS sequence"/>
</dbReference>
<feature type="non-terminal residue" evidence="3">
    <location>
        <position position="858"/>
    </location>
</feature>
<sequence>MVLSLKKNFPAVERIKVSHVVLVSGMLTFLYLLEICLGFRTVYYAFNLWNNPKHGFVVSWTLCVACLLLSVGSSFAVSVLSAMWEQKQLEEEEKPKSVIRFALHIIVGGMIWRYICLWFSNKKEHQKKGALLLAINKFLFTQLFTIPNVIVHLSLMDSLENLLFDVCSILCISINLILVCTIFSSCRTEVDDLKKWNYETIDLVPLVFSRNDSSDKVTKKTDIQDKSVESNQENNGKAKAKRNFEIAAMRIIILFQTFGFSLGRLLALGILLKMAGVYAVSIMLLQLLLSVIYLKFQAPVLVSECLPKWRQLLRLAFLSYILIFEWHLNRDPKTGYDFTSNMKHGIFYYCVATVESVFYLITWAVTSCCATGDYILDTADPRRKFTRNIIIIGTLSLVFSLTIHIFLLFWHSRRMRVLFRSVRRRYVSTKLRMSTYGSEKKAKDENGKTSKHCKEDISGPIPVGKETHDDFSKQVLESPSEKHNSYVDLREPLDEEIEICSRETKSPKKEDNIVREQMAKNSDKNDIIQNADNYETSGKKKGKNSEVVREADIQLPSIKSEAQEKGIAITTVTSIEHEKRSNILSNTSPGNVKEAVQQNAVVSMKSRVADSITQQWNKLSSVSRKFTGNMREHIQKRKEHFLKFRSVSNTVSCNQEYNPKYSPSNNNSEINHEYDLTKNNPREQSVSDLIESSEDHFLGDDAHTQENKQQFTEVSKFESVDLKVPDNIDSEADISANDSTKMSDGTLNSSESAHCDGDSSCPCYICRTSGGTFLRRRSSSVPPPDRKLLQDKVTASTGNKALSRFLSNPNMLSHVCDEVNLKDEKLDDEGNNNSFFFPKGGFRNLSLLSLENRVEHYV</sequence>
<keyword evidence="2" id="KW-0472">Membrane</keyword>
<feature type="transmembrane region" description="Helical" evidence="2">
    <location>
        <begin position="131"/>
        <end position="150"/>
    </location>
</feature>
<gene>
    <name evidence="3" type="ORF">X975_18352</name>
</gene>
<feature type="transmembrane region" description="Helical" evidence="2">
    <location>
        <begin position="20"/>
        <end position="43"/>
    </location>
</feature>
<feature type="transmembrane region" description="Helical" evidence="2">
    <location>
        <begin position="277"/>
        <end position="296"/>
    </location>
</feature>
<feature type="transmembrane region" description="Helical" evidence="2">
    <location>
        <begin position="388"/>
        <end position="410"/>
    </location>
</feature>
<feature type="transmembrane region" description="Helical" evidence="2">
    <location>
        <begin position="247"/>
        <end position="271"/>
    </location>
</feature>
<feature type="compositionally biased region" description="Basic and acidic residues" evidence="1">
    <location>
        <begin position="438"/>
        <end position="457"/>
    </location>
</feature>
<dbReference type="OrthoDB" id="6434087at2759"/>
<feature type="compositionally biased region" description="Polar residues" evidence="1">
    <location>
        <begin position="527"/>
        <end position="536"/>
    </location>
</feature>
<feature type="transmembrane region" description="Helical" evidence="2">
    <location>
        <begin position="55"/>
        <end position="81"/>
    </location>
</feature>
<evidence type="ECO:0000313" key="3">
    <source>
        <dbReference type="EMBL" id="KFM64987.1"/>
    </source>
</evidence>